<feature type="transmembrane region" description="Helical" evidence="9">
    <location>
        <begin position="179"/>
        <end position="200"/>
    </location>
</feature>
<dbReference type="InterPro" id="IPR013525">
    <property type="entry name" value="ABC2_TM"/>
</dbReference>
<evidence type="ECO:0000256" key="4">
    <source>
        <dbReference type="ARBA" id="ARBA00022475"/>
    </source>
</evidence>
<evidence type="ECO:0000313" key="12">
    <source>
        <dbReference type="Proteomes" id="UP000810171"/>
    </source>
</evidence>
<evidence type="ECO:0000256" key="8">
    <source>
        <dbReference type="ARBA" id="ARBA00023136"/>
    </source>
</evidence>
<keyword evidence="6 9" id="KW-1133">Transmembrane helix</keyword>
<keyword evidence="3 9" id="KW-0813">Transport</keyword>
<keyword evidence="7" id="KW-0762">Sugar transport</keyword>
<evidence type="ECO:0000256" key="2">
    <source>
        <dbReference type="ARBA" id="ARBA00007783"/>
    </source>
</evidence>
<proteinExistence type="inferred from homology"/>
<evidence type="ECO:0000256" key="9">
    <source>
        <dbReference type="RuleBase" id="RU361157"/>
    </source>
</evidence>
<comment type="caution">
    <text evidence="11">The sequence shown here is derived from an EMBL/GenBank/DDBJ whole genome shotgun (WGS) entry which is preliminary data.</text>
</comment>
<accession>A0ABS3ZDE1</accession>
<feature type="transmembrane region" description="Helical" evidence="9">
    <location>
        <begin position="67"/>
        <end position="88"/>
    </location>
</feature>
<sequence>MQEPLAELWRYRGFVQGHVKREFKARYQESLLGALWAVLNPLAMITIYTLVFSQVMRAKLPGVDGSFGYSVYLCAGIITWGLFADLVLRLQRAFLEHGALLKKVKVPVACLPVLALVNALVNFLIVFALFLAFLLLTGNLPGVELVALVPLLLLQLLFSIGLGMTLGILHVFFRDVGELLGVILQFWFWLTPIIYPAGILPDFARDLLHFNPLSGLMAGYQSVLVHGEWPDWAALWPVFLAAVVFCFLALRLYRKQGAEIQDQL</sequence>
<keyword evidence="5 9" id="KW-0812">Transmembrane</keyword>
<evidence type="ECO:0000259" key="10">
    <source>
        <dbReference type="PROSITE" id="PS51012"/>
    </source>
</evidence>
<gene>
    <name evidence="11" type="ORF">H9C73_13365</name>
</gene>
<keyword evidence="7" id="KW-0625">Polysaccharide transport</keyword>
<keyword evidence="8 9" id="KW-0472">Membrane</keyword>
<keyword evidence="12" id="KW-1185">Reference proteome</keyword>
<reference evidence="11 12" key="1">
    <citation type="submission" date="2020-09" db="EMBL/GenBank/DDBJ databases">
        <authorList>
            <person name="Tanuku N.R.S."/>
        </authorList>
    </citation>
    <scope>NUCLEOTIDE SEQUENCE [LARGE SCALE GENOMIC DNA]</scope>
    <source>
        <strain evidence="11 12">AK62</strain>
    </source>
</reference>
<feature type="transmembrane region" description="Helical" evidence="9">
    <location>
        <begin position="109"/>
        <end position="136"/>
    </location>
</feature>
<comment type="subcellular location">
    <subcellularLocation>
        <location evidence="9">Cell inner membrane</location>
        <topology evidence="9">Multi-pass membrane protein</topology>
    </subcellularLocation>
    <subcellularLocation>
        <location evidence="1">Cell membrane</location>
        <topology evidence="1">Multi-pass membrane protein</topology>
    </subcellularLocation>
</comment>
<feature type="transmembrane region" description="Helical" evidence="9">
    <location>
        <begin position="31"/>
        <end position="55"/>
    </location>
</feature>
<name>A0ABS3ZDE1_9GAMM</name>
<evidence type="ECO:0000256" key="6">
    <source>
        <dbReference type="ARBA" id="ARBA00022989"/>
    </source>
</evidence>
<protein>
    <recommendedName>
        <fullName evidence="9">Transport permease protein</fullName>
    </recommendedName>
</protein>
<dbReference type="EMBL" id="JACVEW010000023">
    <property type="protein sequence ID" value="MBP0049721.1"/>
    <property type="molecule type" value="Genomic_DNA"/>
</dbReference>
<dbReference type="PROSITE" id="PS51012">
    <property type="entry name" value="ABC_TM2"/>
    <property type="match status" value="1"/>
</dbReference>
<evidence type="ECO:0000256" key="1">
    <source>
        <dbReference type="ARBA" id="ARBA00004651"/>
    </source>
</evidence>
<dbReference type="PANTHER" id="PTHR30413:SF10">
    <property type="entry name" value="CAPSULE POLYSACCHARIDE EXPORT INNER-MEMBRANE PROTEIN CTRC"/>
    <property type="match status" value="1"/>
</dbReference>
<evidence type="ECO:0000313" key="11">
    <source>
        <dbReference type="EMBL" id="MBP0049721.1"/>
    </source>
</evidence>
<organism evidence="11 12">
    <name type="scientific">Marinobacterium alkalitolerans</name>
    <dbReference type="NCBI Taxonomy" id="1542925"/>
    <lineage>
        <taxon>Bacteria</taxon>
        <taxon>Pseudomonadati</taxon>
        <taxon>Pseudomonadota</taxon>
        <taxon>Gammaproteobacteria</taxon>
        <taxon>Oceanospirillales</taxon>
        <taxon>Oceanospirillaceae</taxon>
        <taxon>Marinobacterium</taxon>
    </lineage>
</organism>
<feature type="transmembrane region" description="Helical" evidence="9">
    <location>
        <begin position="148"/>
        <end position="172"/>
    </location>
</feature>
<dbReference type="InterPro" id="IPR047817">
    <property type="entry name" value="ABC2_TM_bact-type"/>
</dbReference>
<keyword evidence="4 9" id="KW-1003">Cell membrane</keyword>
<dbReference type="Pfam" id="PF01061">
    <property type="entry name" value="ABC2_membrane"/>
    <property type="match status" value="1"/>
</dbReference>
<dbReference type="Proteomes" id="UP000810171">
    <property type="component" value="Unassembled WGS sequence"/>
</dbReference>
<feature type="domain" description="ABC transmembrane type-2" evidence="10">
    <location>
        <begin position="32"/>
        <end position="256"/>
    </location>
</feature>
<feature type="transmembrane region" description="Helical" evidence="9">
    <location>
        <begin position="234"/>
        <end position="253"/>
    </location>
</feature>
<comment type="similarity">
    <text evidence="2 9">Belongs to the ABC-2 integral membrane protein family.</text>
</comment>
<dbReference type="PANTHER" id="PTHR30413">
    <property type="entry name" value="INNER MEMBRANE TRANSPORT PERMEASE"/>
    <property type="match status" value="1"/>
</dbReference>
<evidence type="ECO:0000256" key="5">
    <source>
        <dbReference type="ARBA" id="ARBA00022692"/>
    </source>
</evidence>
<evidence type="ECO:0000256" key="3">
    <source>
        <dbReference type="ARBA" id="ARBA00022448"/>
    </source>
</evidence>
<evidence type="ECO:0000256" key="7">
    <source>
        <dbReference type="ARBA" id="ARBA00023047"/>
    </source>
</evidence>